<evidence type="ECO:0008006" key="7">
    <source>
        <dbReference type="Google" id="ProtNLM"/>
    </source>
</evidence>
<dbReference type="FunFam" id="3.40.50.2000:FF:000546">
    <property type="entry name" value="Uncharacterized protein"/>
    <property type="match status" value="1"/>
</dbReference>
<name>A0A7M7P1P9_STRPU</name>
<dbReference type="AlphaFoldDB" id="A0A7M7P1P9"/>
<keyword evidence="2" id="KW-0328">Glycosyltransferase</keyword>
<accession>A0A7M7P1P9</accession>
<comment type="similarity">
    <text evidence="1">Belongs to the UDP-glycosyltransferase family.</text>
</comment>
<dbReference type="GeneID" id="580789"/>
<dbReference type="GO" id="GO:0008194">
    <property type="term" value="F:UDP-glycosyltransferase activity"/>
    <property type="evidence" value="ECO:0000318"/>
    <property type="project" value="GO_Central"/>
</dbReference>
<evidence type="ECO:0000256" key="2">
    <source>
        <dbReference type="ARBA" id="ARBA00022676"/>
    </source>
</evidence>
<dbReference type="KEGG" id="spu:580789"/>
<sequence length="538" mass="59979">MGFSISFRLLVIYVLGVVLVSTIPRASGANFLATLFHPLGQASHNRFVGRITAGLMTRGHAVTILVADTYSLKGFDKDTAATRILTFKTTTSSSGLNNFAKSMSAIQQNDANMFGMLNLFLDLRDTSLQSCADMFNDRDVMNDLRKQKFDLLLLEMFVPCDALLAEYLKVPFIVMTSSFRFPAFDEDFFNMEIPSSYVPFQSMGALTDEMSFAQRVQNFLERHVIVKLMQYLNIKPYRKIQLEHKIDTTSSIRELTGRAELWLCHIDFALDFPHPTAPNWIMIAGLTVDAGTKPLAQDLEAFVEGSGDHGVIVFSLGSTDMNLLSKEMNEDFAQALSELPQRVLWKFDGLPPRNLGNNTRLMSWLPQRDLLAHPKTKLLIYHGGLAGVYEAMHLQKPMVILPLFGDQPAIAARVAKKGMGVVLSKATLSAEVIKSAILQVLIDPSYKANVEKFGSISKDTIVSPMETAMFWIEHIVNFGGSHLKSRAGELNIITLNSLDVIGFLIGIVLFGLYLDFLILSSCYRCCITRNKTRKSKSD</sequence>
<organism evidence="5 6">
    <name type="scientific">Strongylocentrotus purpuratus</name>
    <name type="common">Purple sea urchin</name>
    <dbReference type="NCBI Taxonomy" id="7668"/>
    <lineage>
        <taxon>Eukaryota</taxon>
        <taxon>Metazoa</taxon>
        <taxon>Echinodermata</taxon>
        <taxon>Eleutherozoa</taxon>
        <taxon>Echinozoa</taxon>
        <taxon>Echinoidea</taxon>
        <taxon>Euechinoidea</taxon>
        <taxon>Echinacea</taxon>
        <taxon>Camarodonta</taxon>
        <taxon>Echinidea</taxon>
        <taxon>Strongylocentrotidae</taxon>
        <taxon>Strongylocentrotus</taxon>
    </lineage>
</organism>
<keyword evidence="6" id="KW-1185">Reference proteome</keyword>
<dbReference type="InParanoid" id="A0A7M7P1P9"/>
<dbReference type="SUPFAM" id="SSF53756">
    <property type="entry name" value="UDP-Glycosyltransferase/glycogen phosphorylase"/>
    <property type="match status" value="1"/>
</dbReference>
<dbReference type="Proteomes" id="UP000007110">
    <property type="component" value="Unassembled WGS sequence"/>
</dbReference>
<dbReference type="EnsemblMetazoa" id="XM_030988030">
    <property type="protein sequence ID" value="XP_030843890"/>
    <property type="gene ID" value="LOC580789"/>
</dbReference>
<keyword evidence="4" id="KW-0472">Membrane</keyword>
<dbReference type="FunFam" id="3.40.50.2000:FF:000205">
    <property type="entry name" value="UDP-glucuronosyltransferase"/>
    <property type="match status" value="1"/>
</dbReference>
<keyword evidence="3" id="KW-0808">Transferase</keyword>
<dbReference type="InterPro" id="IPR002213">
    <property type="entry name" value="UDP_glucos_trans"/>
</dbReference>
<dbReference type="OMA" id="NWIMIAG"/>
<evidence type="ECO:0000313" key="5">
    <source>
        <dbReference type="EnsemblMetazoa" id="XP_030843890"/>
    </source>
</evidence>
<evidence type="ECO:0000256" key="4">
    <source>
        <dbReference type="SAM" id="Phobius"/>
    </source>
</evidence>
<reference evidence="6" key="1">
    <citation type="submission" date="2015-02" db="EMBL/GenBank/DDBJ databases">
        <title>Genome sequencing for Strongylocentrotus purpuratus.</title>
        <authorList>
            <person name="Murali S."/>
            <person name="Liu Y."/>
            <person name="Vee V."/>
            <person name="English A."/>
            <person name="Wang M."/>
            <person name="Skinner E."/>
            <person name="Han Y."/>
            <person name="Muzny D.M."/>
            <person name="Worley K.C."/>
            <person name="Gibbs R.A."/>
        </authorList>
    </citation>
    <scope>NUCLEOTIDE SEQUENCE</scope>
</reference>
<dbReference type="CDD" id="cd03784">
    <property type="entry name" value="GT1_Gtf-like"/>
    <property type="match status" value="1"/>
</dbReference>
<evidence type="ECO:0000313" key="6">
    <source>
        <dbReference type="Proteomes" id="UP000007110"/>
    </source>
</evidence>
<dbReference type="Gene3D" id="3.40.50.2000">
    <property type="entry name" value="Glycogen Phosphorylase B"/>
    <property type="match status" value="2"/>
</dbReference>
<protein>
    <recommendedName>
        <fullName evidence="7">UDP-glucuronosyltransferase</fullName>
    </recommendedName>
</protein>
<evidence type="ECO:0000256" key="3">
    <source>
        <dbReference type="ARBA" id="ARBA00022679"/>
    </source>
</evidence>
<dbReference type="InterPro" id="IPR050271">
    <property type="entry name" value="UDP-glycosyltransferase"/>
</dbReference>
<evidence type="ECO:0000256" key="1">
    <source>
        <dbReference type="ARBA" id="ARBA00009995"/>
    </source>
</evidence>
<dbReference type="Pfam" id="PF00201">
    <property type="entry name" value="UDPGT"/>
    <property type="match status" value="1"/>
</dbReference>
<keyword evidence="4" id="KW-1133">Transmembrane helix</keyword>
<dbReference type="PANTHER" id="PTHR48043:SF145">
    <property type="entry name" value="FI06409P-RELATED"/>
    <property type="match status" value="1"/>
</dbReference>
<proteinExistence type="inferred from homology"/>
<reference evidence="5" key="2">
    <citation type="submission" date="2021-01" db="UniProtKB">
        <authorList>
            <consortium name="EnsemblMetazoa"/>
        </authorList>
    </citation>
    <scope>IDENTIFICATION</scope>
</reference>
<dbReference type="PANTHER" id="PTHR48043">
    <property type="entry name" value="EG:EG0003.4 PROTEIN-RELATED"/>
    <property type="match status" value="1"/>
</dbReference>
<dbReference type="OrthoDB" id="5835829at2759"/>
<dbReference type="RefSeq" id="XP_030843890.1">
    <property type="nucleotide sequence ID" value="XM_030988030.1"/>
</dbReference>
<dbReference type="FunCoup" id="A0A7M7P1P9">
    <property type="interactions" value="290"/>
</dbReference>
<keyword evidence="4" id="KW-0812">Transmembrane</keyword>
<feature type="transmembrane region" description="Helical" evidence="4">
    <location>
        <begin position="500"/>
        <end position="526"/>
    </location>
</feature>